<dbReference type="PANTHER" id="PTHR28133">
    <property type="entry name" value="REQUIRED FOR RESPIRATORY GROWTH PROTEIN 7, MITOCHONDRIAL"/>
    <property type="match status" value="1"/>
</dbReference>
<keyword evidence="2" id="KW-0496">Mitochondrion</keyword>
<evidence type="ECO:0008006" key="5">
    <source>
        <dbReference type="Google" id="ProtNLM"/>
    </source>
</evidence>
<evidence type="ECO:0000313" key="3">
    <source>
        <dbReference type="EMBL" id="EJT99342.1"/>
    </source>
</evidence>
<keyword evidence="4" id="KW-1185">Reference proteome</keyword>
<dbReference type="OrthoDB" id="20734at2759"/>
<dbReference type="EMBL" id="JH795870">
    <property type="protein sequence ID" value="EJT99342.1"/>
    <property type="molecule type" value="Genomic_DNA"/>
</dbReference>
<evidence type="ECO:0000313" key="4">
    <source>
        <dbReference type="Proteomes" id="UP000030653"/>
    </source>
</evidence>
<dbReference type="GeneID" id="63688519"/>
<protein>
    <recommendedName>
        <fullName evidence="5">Required for respiratory growth protein 7, mitochondrial</fullName>
    </recommendedName>
</protein>
<dbReference type="RefSeq" id="XP_040626240.1">
    <property type="nucleotide sequence ID" value="XM_040773457.1"/>
</dbReference>
<evidence type="ECO:0000256" key="1">
    <source>
        <dbReference type="ARBA" id="ARBA00004173"/>
    </source>
</evidence>
<comment type="subcellular location">
    <subcellularLocation>
        <location evidence="1">Mitochondrion</location>
    </subcellularLocation>
</comment>
<dbReference type="OMA" id="VDLVGWW"/>
<dbReference type="AlphaFoldDB" id="M5G6F1"/>
<proteinExistence type="predicted"/>
<gene>
    <name evidence="3" type="ORF">DACRYDRAFT_23909</name>
</gene>
<dbReference type="PANTHER" id="PTHR28133:SF1">
    <property type="entry name" value="REQUIRED FOR RESPIRATORY GROWTH PROTEIN 7, MITOCHONDRIAL"/>
    <property type="match status" value="1"/>
</dbReference>
<reference evidence="3 4" key="1">
    <citation type="journal article" date="2012" name="Science">
        <title>The Paleozoic origin of enzymatic lignin decomposition reconstructed from 31 fungal genomes.</title>
        <authorList>
            <person name="Floudas D."/>
            <person name="Binder M."/>
            <person name="Riley R."/>
            <person name="Barry K."/>
            <person name="Blanchette R.A."/>
            <person name="Henrissat B."/>
            <person name="Martinez A.T."/>
            <person name="Otillar R."/>
            <person name="Spatafora J.W."/>
            <person name="Yadav J.S."/>
            <person name="Aerts A."/>
            <person name="Benoit I."/>
            <person name="Boyd A."/>
            <person name="Carlson A."/>
            <person name="Copeland A."/>
            <person name="Coutinho P.M."/>
            <person name="de Vries R.P."/>
            <person name="Ferreira P."/>
            <person name="Findley K."/>
            <person name="Foster B."/>
            <person name="Gaskell J."/>
            <person name="Glotzer D."/>
            <person name="Gorecki P."/>
            <person name="Heitman J."/>
            <person name="Hesse C."/>
            <person name="Hori C."/>
            <person name="Igarashi K."/>
            <person name="Jurgens J.A."/>
            <person name="Kallen N."/>
            <person name="Kersten P."/>
            <person name="Kohler A."/>
            <person name="Kuees U."/>
            <person name="Kumar T.K.A."/>
            <person name="Kuo A."/>
            <person name="LaButti K."/>
            <person name="Larrondo L.F."/>
            <person name="Lindquist E."/>
            <person name="Ling A."/>
            <person name="Lombard V."/>
            <person name="Lucas S."/>
            <person name="Lundell T."/>
            <person name="Martin R."/>
            <person name="McLaughlin D.J."/>
            <person name="Morgenstern I."/>
            <person name="Morin E."/>
            <person name="Murat C."/>
            <person name="Nagy L.G."/>
            <person name="Nolan M."/>
            <person name="Ohm R.A."/>
            <person name="Patyshakuliyeva A."/>
            <person name="Rokas A."/>
            <person name="Ruiz-Duenas F.J."/>
            <person name="Sabat G."/>
            <person name="Salamov A."/>
            <person name="Samejima M."/>
            <person name="Schmutz J."/>
            <person name="Slot J.C."/>
            <person name="St John F."/>
            <person name="Stenlid J."/>
            <person name="Sun H."/>
            <person name="Sun S."/>
            <person name="Syed K."/>
            <person name="Tsang A."/>
            <person name="Wiebenga A."/>
            <person name="Young D."/>
            <person name="Pisabarro A."/>
            <person name="Eastwood D.C."/>
            <person name="Martin F."/>
            <person name="Cullen D."/>
            <person name="Grigoriev I.V."/>
            <person name="Hibbett D.S."/>
        </authorList>
    </citation>
    <scope>NUCLEOTIDE SEQUENCE [LARGE SCALE GENOMIC DNA]</scope>
    <source>
        <strain evidence="3 4">DJM-731 SS1</strain>
    </source>
</reference>
<dbReference type="GO" id="GO:0005739">
    <property type="term" value="C:mitochondrion"/>
    <property type="evidence" value="ECO:0007669"/>
    <property type="project" value="UniProtKB-SubCell"/>
</dbReference>
<dbReference type="HOGENOM" id="CLU_074378_1_0_1"/>
<dbReference type="Proteomes" id="UP000030653">
    <property type="component" value="Unassembled WGS sequence"/>
</dbReference>
<accession>M5G6F1</accession>
<dbReference type="Pfam" id="PF10356">
    <property type="entry name" value="RRG7"/>
    <property type="match status" value="1"/>
</dbReference>
<evidence type="ECO:0000256" key="2">
    <source>
        <dbReference type="ARBA" id="ARBA00023128"/>
    </source>
</evidence>
<sequence length="249" mass="27866">MQRTLARSTAALSAVHRGVAFEERSRRVLQTHMSMSMRRVGGASDGGIDLQGWWWIPSPAPSEDSSTQPGVLYTDTGERRRRIRVIAQCKAETRKMGPNYVREMEGVLHTLNANALQAHVNGEISLETPTIPIVAIIISQSNFTRATRLRAMSSPLPFILMYLPPVSRVVQESRSEQSEEEEDQIGSAIWNVAVSGEKGVLRGQGELRWERKAGDIGRPGLWWAGRKLRNWVPPETQVDEEVDEELQVA</sequence>
<organism evidence="3 4">
    <name type="scientific">Dacryopinax primogenitus (strain DJM 731)</name>
    <name type="common">Brown rot fungus</name>
    <dbReference type="NCBI Taxonomy" id="1858805"/>
    <lineage>
        <taxon>Eukaryota</taxon>
        <taxon>Fungi</taxon>
        <taxon>Dikarya</taxon>
        <taxon>Basidiomycota</taxon>
        <taxon>Agaricomycotina</taxon>
        <taxon>Dacrymycetes</taxon>
        <taxon>Dacrymycetales</taxon>
        <taxon>Dacrymycetaceae</taxon>
        <taxon>Dacryopinax</taxon>
    </lineage>
</organism>
<dbReference type="InterPro" id="IPR018828">
    <property type="entry name" value="RRG7"/>
</dbReference>
<name>M5G6F1_DACPD</name>